<evidence type="ECO:0000313" key="5">
    <source>
        <dbReference type="Proteomes" id="UP000468928"/>
    </source>
</evidence>
<keyword evidence="2" id="KW-0472">Membrane</keyword>
<keyword evidence="6" id="KW-1185">Reference proteome</keyword>
<evidence type="ECO:0000256" key="1">
    <source>
        <dbReference type="SAM" id="MobiDB-lite"/>
    </source>
</evidence>
<feature type="region of interest" description="Disordered" evidence="1">
    <location>
        <begin position="1"/>
        <end position="31"/>
    </location>
</feature>
<evidence type="ECO:0000313" key="6">
    <source>
        <dbReference type="Proteomes" id="UP000470876"/>
    </source>
</evidence>
<accession>A0A6P1CY44</accession>
<feature type="region of interest" description="Disordered" evidence="1">
    <location>
        <begin position="144"/>
        <end position="181"/>
    </location>
</feature>
<evidence type="ECO:0008006" key="7">
    <source>
        <dbReference type="Google" id="ProtNLM"/>
    </source>
</evidence>
<feature type="compositionally biased region" description="Low complexity" evidence="1">
    <location>
        <begin position="157"/>
        <end position="181"/>
    </location>
</feature>
<keyword evidence="2" id="KW-1133">Transmembrane helix</keyword>
<comment type="caution">
    <text evidence="3">The sequence shown here is derived from an EMBL/GenBank/DDBJ whole genome shotgun (WGS) entry which is preliminary data.</text>
</comment>
<feature type="transmembrane region" description="Helical" evidence="2">
    <location>
        <begin position="60"/>
        <end position="84"/>
    </location>
</feature>
<organism evidence="3 5">
    <name type="scientific">Nocardia cyriacigeorgica</name>
    <dbReference type="NCBI Taxonomy" id="135487"/>
    <lineage>
        <taxon>Bacteria</taxon>
        <taxon>Bacillati</taxon>
        <taxon>Actinomycetota</taxon>
        <taxon>Actinomycetes</taxon>
        <taxon>Mycobacteriales</taxon>
        <taxon>Nocardiaceae</taxon>
        <taxon>Nocardia</taxon>
    </lineage>
</organism>
<protein>
    <recommendedName>
        <fullName evidence="7">DUF4190 domain-containing protein</fullName>
    </recommendedName>
</protein>
<reference evidence="5 6" key="1">
    <citation type="submission" date="2020-01" db="EMBL/GenBank/DDBJ databases">
        <title>Genetics and antimicrobial susceptibilities of Nocardia species isolated from the soil; a comparison with species isolated from humans.</title>
        <authorList>
            <person name="Carrasco G."/>
            <person name="Monzon S."/>
            <person name="Sansegundo M."/>
            <person name="Garcia E."/>
            <person name="Garrido N."/>
            <person name="Medina M.J."/>
            <person name="Villalon P."/>
            <person name="Ramirez-Arocha A.C."/>
            <person name="Jimenez P."/>
            <person name="Cuesta I."/>
            <person name="Valdezate S."/>
        </authorList>
    </citation>
    <scope>NUCLEOTIDE SEQUENCE [LARGE SCALE GENOMIC DNA]</scope>
    <source>
        <strain evidence="3 5">CNM20110639</strain>
        <strain evidence="4 6">CNM20110649</strain>
    </source>
</reference>
<evidence type="ECO:0000313" key="3">
    <source>
        <dbReference type="EMBL" id="NEW42858.1"/>
    </source>
</evidence>
<keyword evidence="2" id="KW-0812">Transmembrane</keyword>
<dbReference type="Proteomes" id="UP000468928">
    <property type="component" value="Unassembled WGS sequence"/>
</dbReference>
<dbReference type="AlphaFoldDB" id="A0A6P1CY44"/>
<proteinExistence type="predicted"/>
<sequence length="265" mass="27273">MADSQRWADERWPEVRHDTKTAARRGRGAVVDDAHDDEYDQDWPHRAYDEPDARRIVNPYAVIALVAALLLLMPVAIVFGLIAFSHPRGRVMALFAVLMGLAEAAIIAALIVAPGDLLSDVASRTEELASTQTSQTVVATQASATGPGALAPGENVGPTEAAPTGAPASEAQQAPTGAPTATLRTACPEAGLIGTAADGSTLLCLTAAASTTGFQWKGPYTVSEVVGEGGTSCTPGVAATARTADGRALVCEGQGRGATWVLWTA</sequence>
<feature type="transmembrane region" description="Helical" evidence="2">
    <location>
        <begin position="91"/>
        <end position="113"/>
    </location>
</feature>
<evidence type="ECO:0000256" key="2">
    <source>
        <dbReference type="SAM" id="Phobius"/>
    </source>
</evidence>
<evidence type="ECO:0000313" key="4">
    <source>
        <dbReference type="EMBL" id="NEW56417.1"/>
    </source>
</evidence>
<dbReference type="RefSeq" id="WP_163821707.1">
    <property type="nucleotide sequence ID" value="NZ_JAAGUX010000017.1"/>
</dbReference>
<name>A0A6P1CY44_9NOCA</name>
<dbReference type="EMBL" id="JAAGUZ010000001">
    <property type="protein sequence ID" value="NEW42858.1"/>
    <property type="molecule type" value="Genomic_DNA"/>
</dbReference>
<feature type="compositionally biased region" description="Basic and acidic residues" evidence="1">
    <location>
        <begin position="1"/>
        <end position="21"/>
    </location>
</feature>
<dbReference type="Proteomes" id="UP000470876">
    <property type="component" value="Unassembled WGS sequence"/>
</dbReference>
<gene>
    <name evidence="3" type="ORF">GV789_00050</name>
    <name evidence="4" type="ORF">GV794_12255</name>
</gene>
<dbReference type="EMBL" id="JAAGUX010000017">
    <property type="protein sequence ID" value="NEW56417.1"/>
    <property type="molecule type" value="Genomic_DNA"/>
</dbReference>